<dbReference type="AlphaFoldDB" id="A0A433ST43"/>
<dbReference type="Proteomes" id="UP000271974">
    <property type="component" value="Unassembled WGS sequence"/>
</dbReference>
<keyword evidence="7" id="KW-1185">Reference proteome</keyword>
<dbReference type="SUPFAM" id="SSF48652">
    <property type="entry name" value="Tetraspanin"/>
    <property type="match status" value="1"/>
</dbReference>
<name>A0A433ST43_ELYCH</name>
<keyword evidence="4 5" id="KW-0472">Membrane</keyword>
<evidence type="ECO:0000256" key="4">
    <source>
        <dbReference type="ARBA" id="ARBA00023136"/>
    </source>
</evidence>
<keyword evidence="2 5" id="KW-0812">Transmembrane</keyword>
<gene>
    <name evidence="6" type="ORF">EGW08_019927</name>
</gene>
<dbReference type="Gene3D" id="1.10.1450.10">
    <property type="entry name" value="Tetraspanin"/>
    <property type="match status" value="1"/>
</dbReference>
<reference evidence="6 7" key="1">
    <citation type="submission" date="2019-01" db="EMBL/GenBank/DDBJ databases">
        <title>A draft genome assembly of the solar-powered sea slug Elysia chlorotica.</title>
        <authorList>
            <person name="Cai H."/>
            <person name="Li Q."/>
            <person name="Fang X."/>
            <person name="Li J."/>
            <person name="Curtis N.E."/>
            <person name="Altenburger A."/>
            <person name="Shibata T."/>
            <person name="Feng M."/>
            <person name="Maeda T."/>
            <person name="Schwartz J.A."/>
            <person name="Shigenobu S."/>
            <person name="Lundholm N."/>
            <person name="Nishiyama T."/>
            <person name="Yang H."/>
            <person name="Hasebe M."/>
            <person name="Li S."/>
            <person name="Pierce S.K."/>
            <person name="Wang J."/>
        </authorList>
    </citation>
    <scope>NUCLEOTIDE SEQUENCE [LARGE SCALE GENOMIC DNA]</scope>
    <source>
        <strain evidence="6">EC2010</strain>
        <tissue evidence="6">Whole organism of an adult</tissue>
    </source>
</reference>
<feature type="transmembrane region" description="Helical" evidence="5">
    <location>
        <begin position="107"/>
        <end position="131"/>
    </location>
</feature>
<keyword evidence="3 5" id="KW-1133">Transmembrane helix</keyword>
<evidence type="ECO:0000256" key="5">
    <source>
        <dbReference type="SAM" id="Phobius"/>
    </source>
</evidence>
<dbReference type="InterPro" id="IPR008952">
    <property type="entry name" value="Tetraspanin_EC2_sf"/>
</dbReference>
<evidence type="ECO:0000256" key="2">
    <source>
        <dbReference type="ARBA" id="ARBA00022692"/>
    </source>
</evidence>
<dbReference type="GO" id="GO:0016020">
    <property type="term" value="C:membrane"/>
    <property type="evidence" value="ECO:0007669"/>
    <property type="project" value="UniProtKB-SubCell"/>
</dbReference>
<evidence type="ECO:0000256" key="3">
    <source>
        <dbReference type="ARBA" id="ARBA00022989"/>
    </source>
</evidence>
<dbReference type="EMBL" id="RQTK01001082">
    <property type="protein sequence ID" value="RUS72319.1"/>
    <property type="molecule type" value="Genomic_DNA"/>
</dbReference>
<dbReference type="Pfam" id="PF00335">
    <property type="entry name" value="Tetraspanin"/>
    <property type="match status" value="1"/>
</dbReference>
<evidence type="ECO:0008006" key="8">
    <source>
        <dbReference type="Google" id="ProtNLM"/>
    </source>
</evidence>
<comment type="caution">
    <text evidence="6">The sequence shown here is derived from an EMBL/GenBank/DDBJ whole genome shotgun (WGS) entry which is preliminary data.</text>
</comment>
<sequence length="137" mass="15985">MLDSLEKYHGVDIHTVNSASRRWDRIMAYFECCGVNSYKDFRGLEYWPPTKIRGRTVILQTPIVCCKGPVNDLTCASKGRAHPRNNNMIKGCYNVIFNKFFYNRMTVGLIVLLIMFQSVVLFCCSWILCYMSRRNSY</sequence>
<evidence type="ECO:0000313" key="7">
    <source>
        <dbReference type="Proteomes" id="UP000271974"/>
    </source>
</evidence>
<accession>A0A433ST43</accession>
<proteinExistence type="predicted"/>
<dbReference type="OrthoDB" id="6134317at2759"/>
<evidence type="ECO:0000256" key="1">
    <source>
        <dbReference type="ARBA" id="ARBA00004141"/>
    </source>
</evidence>
<protein>
    <recommendedName>
        <fullName evidence="8">Tetraspanin</fullName>
    </recommendedName>
</protein>
<evidence type="ECO:0000313" key="6">
    <source>
        <dbReference type="EMBL" id="RUS72319.1"/>
    </source>
</evidence>
<comment type="subcellular location">
    <subcellularLocation>
        <location evidence="1">Membrane</location>
        <topology evidence="1">Multi-pass membrane protein</topology>
    </subcellularLocation>
</comment>
<dbReference type="InterPro" id="IPR018499">
    <property type="entry name" value="Tetraspanin/Peripherin"/>
</dbReference>
<organism evidence="6 7">
    <name type="scientific">Elysia chlorotica</name>
    <name type="common">Eastern emerald elysia</name>
    <name type="synonym">Sea slug</name>
    <dbReference type="NCBI Taxonomy" id="188477"/>
    <lineage>
        <taxon>Eukaryota</taxon>
        <taxon>Metazoa</taxon>
        <taxon>Spiralia</taxon>
        <taxon>Lophotrochozoa</taxon>
        <taxon>Mollusca</taxon>
        <taxon>Gastropoda</taxon>
        <taxon>Heterobranchia</taxon>
        <taxon>Euthyneura</taxon>
        <taxon>Panpulmonata</taxon>
        <taxon>Sacoglossa</taxon>
        <taxon>Placobranchoidea</taxon>
        <taxon>Plakobranchidae</taxon>
        <taxon>Elysia</taxon>
    </lineage>
</organism>